<dbReference type="RefSeq" id="WP_172504932.1">
    <property type="nucleotide sequence ID" value="NZ_JAJHTC010000004.1"/>
</dbReference>
<proteinExistence type="predicted"/>
<protein>
    <submittedName>
        <fullName evidence="1">Uncharacterized protein</fullName>
    </submittedName>
</protein>
<evidence type="ECO:0000313" key="1">
    <source>
        <dbReference type="EMBL" id="SOS58476.1"/>
    </source>
</evidence>
<reference evidence="1 2" key="1">
    <citation type="submission" date="2017-11" db="EMBL/GenBank/DDBJ databases">
        <authorList>
            <person name="Duchaud E."/>
        </authorList>
    </citation>
    <scope>NUCLEOTIDE SEQUENCE [LARGE SCALE GENOMIC DNA]</scope>
    <source>
        <strain evidence="1 2">TNO010</strain>
    </source>
</reference>
<dbReference type="AlphaFoldDB" id="A0A2I2LDT6"/>
<evidence type="ECO:0000313" key="2">
    <source>
        <dbReference type="Proteomes" id="UP000490060"/>
    </source>
</evidence>
<dbReference type="Proteomes" id="UP000490060">
    <property type="component" value="Unassembled WGS sequence"/>
</dbReference>
<organism evidence="1 2">
    <name type="scientific">Tenacibaculum finnmarkense genomovar ulcerans</name>
    <dbReference type="NCBI Taxonomy" id="2781388"/>
    <lineage>
        <taxon>Bacteria</taxon>
        <taxon>Pseudomonadati</taxon>
        <taxon>Bacteroidota</taxon>
        <taxon>Flavobacteriia</taxon>
        <taxon>Flavobacteriales</taxon>
        <taxon>Flavobacteriaceae</taxon>
        <taxon>Tenacibaculum</taxon>
        <taxon>Tenacibaculum finnmarkense</taxon>
    </lineage>
</organism>
<gene>
    <name evidence="1" type="ORF">TNO010_120283</name>
</gene>
<accession>A0A2I2LDT6</accession>
<name>A0A2I2LDT6_9FLAO</name>
<dbReference type="GeneID" id="86818677"/>
<dbReference type="EMBL" id="OENE01000004">
    <property type="protein sequence ID" value="SOS58476.1"/>
    <property type="molecule type" value="Genomic_DNA"/>
</dbReference>
<sequence length="96" mass="10963">MNLISNFKQSLHFKQRISQRQIDPFLVSMCLIKGSIKTMKRNKIEFTLSKENINQAIEQGYILAKDCFGLTSFTVVARENILITAFVRFGDTGVNC</sequence>